<proteinExistence type="predicted"/>
<dbReference type="PANTHER" id="PTHR15288">
    <property type="entry name" value="DENN DOMAIN-CONTAINING PROTEIN 2"/>
    <property type="match status" value="1"/>
</dbReference>
<evidence type="ECO:0000313" key="3">
    <source>
        <dbReference type="EMBL" id="KAI5076692.1"/>
    </source>
</evidence>
<dbReference type="InterPro" id="IPR001194">
    <property type="entry name" value="cDENN_dom"/>
</dbReference>
<evidence type="ECO:0000259" key="2">
    <source>
        <dbReference type="PROSITE" id="PS50211"/>
    </source>
</evidence>
<dbReference type="EMBL" id="JABFUD020000008">
    <property type="protein sequence ID" value="KAI5076692.1"/>
    <property type="molecule type" value="Genomic_DNA"/>
</dbReference>
<comment type="caution">
    <text evidence="3">The sequence shown here is derived from an EMBL/GenBank/DDBJ whole genome shotgun (WGS) entry which is preliminary data.</text>
</comment>
<feature type="compositionally biased region" description="Basic and acidic residues" evidence="1">
    <location>
        <begin position="357"/>
        <end position="375"/>
    </location>
</feature>
<feature type="domain" description="UDENN" evidence="2">
    <location>
        <begin position="149"/>
        <end position="809"/>
    </location>
</feature>
<feature type="compositionally biased region" description="Polar residues" evidence="1">
    <location>
        <begin position="337"/>
        <end position="346"/>
    </location>
</feature>
<keyword evidence="4" id="KW-1185">Reference proteome</keyword>
<dbReference type="Pfam" id="PF03456">
    <property type="entry name" value="uDENN"/>
    <property type="match status" value="1"/>
</dbReference>
<dbReference type="SMART" id="SM00799">
    <property type="entry name" value="DENN"/>
    <property type="match status" value="1"/>
</dbReference>
<reference evidence="3" key="1">
    <citation type="submission" date="2021-01" db="EMBL/GenBank/DDBJ databases">
        <title>Adiantum capillus-veneris genome.</title>
        <authorList>
            <person name="Fang Y."/>
            <person name="Liao Q."/>
        </authorList>
    </citation>
    <scope>NUCLEOTIDE SEQUENCE</scope>
    <source>
        <strain evidence="3">H3</strain>
        <tissue evidence="3">Leaf</tissue>
    </source>
</reference>
<dbReference type="Gene3D" id="3.40.50.11500">
    <property type="match status" value="1"/>
</dbReference>
<evidence type="ECO:0000313" key="4">
    <source>
        <dbReference type="Proteomes" id="UP000886520"/>
    </source>
</evidence>
<organism evidence="3 4">
    <name type="scientific">Adiantum capillus-veneris</name>
    <name type="common">Maidenhair fern</name>
    <dbReference type="NCBI Taxonomy" id="13818"/>
    <lineage>
        <taxon>Eukaryota</taxon>
        <taxon>Viridiplantae</taxon>
        <taxon>Streptophyta</taxon>
        <taxon>Embryophyta</taxon>
        <taxon>Tracheophyta</taxon>
        <taxon>Polypodiopsida</taxon>
        <taxon>Polypodiidae</taxon>
        <taxon>Polypodiales</taxon>
        <taxon>Pteridineae</taxon>
        <taxon>Pteridaceae</taxon>
        <taxon>Vittarioideae</taxon>
        <taxon>Adiantum</taxon>
    </lineage>
</organism>
<name>A0A9D4V0F5_ADICA</name>
<protein>
    <recommendedName>
        <fullName evidence="2">UDENN domain-containing protein</fullName>
    </recommendedName>
</protein>
<accession>A0A9D4V0F5</accession>
<dbReference type="AlphaFoldDB" id="A0A9D4V0F5"/>
<sequence>MGERQEELDSPGWKSSFTQTTEEVARAVVAAAAAVRPRPSIVFTSNNNSGNKAFERFQRQCSRIWRRGFAGESHKQSFFNPEHLTSQKRQWAQLQVQMLERKKWIEPSCLFEHMVLVGLHPKVDTQALEAALLKRRNWERELDGPDRLRDVMRQQFRGSSPPVPDPQILYAFPPGKKLPMRQKDLLAFCYPGGVEAHLVERTPSLSELNEIVYGQDHVMRDDRSYIFVLKVADNATLYGVCVYVPELVKQPPGIMAINSNSSLKSAPAPLNRFCLTTHRCYCLLTKLPFFDLHFEFLSSIITQERLERITEHVNEMAVSPYQNGACEIGAGANGNSSPCPEQNGLMSYQGMDSLPLPDHDKERAFHSPKEPRHTSLEGQASSANGLTTLSSAASQDPLTISDLAAEEAVKHAQANGELSHSSELNKDANLSGHLDIVEERGPSTVTEAKLHRVDSMESVNSTIYSFQQSATSDDDEAEEASSGGQEYNFLSQPELVWAEVDHCILQILYEYYKHPIPARGSLLVFQPLEHLPPLKFTRVASETSTLLGGRTIDPKLCKTSLEMVEVQSALTAAEEAAAISIWSLATVCRALSLENVLALFTNVLLEKQIVIVCPNLGVLSAVVLSTIPLIRPFQWQSLMLPILPNQMLDFLDAPVPYVVGVLQKSSTLRSKSSSVVVFNVQRDKVSMPSTPSLPHRRELSSALEPFYARLAAEGEYARRHPVHVYNDAQSQAAESFLAVLRSYLESLCRNLRSHTITNVQSNNDKVSLLLKDSFVEDFESKDQAFMKLFVDTQLFSVHTDAVLSYIESSG</sequence>
<dbReference type="Gene3D" id="3.30.450.200">
    <property type="match status" value="1"/>
</dbReference>
<dbReference type="InterPro" id="IPR051942">
    <property type="entry name" value="DENN_domain_containing_2"/>
</dbReference>
<evidence type="ECO:0000256" key="1">
    <source>
        <dbReference type="SAM" id="MobiDB-lite"/>
    </source>
</evidence>
<dbReference type="InterPro" id="IPR005113">
    <property type="entry name" value="uDENN_dom"/>
</dbReference>
<dbReference type="Proteomes" id="UP000886520">
    <property type="component" value="Chromosome 8"/>
</dbReference>
<gene>
    <name evidence="3" type="ORF">GOP47_0008757</name>
</gene>
<dbReference type="OrthoDB" id="6019893at2759"/>
<dbReference type="PROSITE" id="PS50211">
    <property type="entry name" value="DENN"/>
    <property type="match status" value="1"/>
</dbReference>
<dbReference type="PANTHER" id="PTHR15288:SF4">
    <property type="entry name" value="OS02G0777100 PROTEIN"/>
    <property type="match status" value="1"/>
</dbReference>
<dbReference type="InterPro" id="IPR043153">
    <property type="entry name" value="DENN_C"/>
</dbReference>
<dbReference type="InterPro" id="IPR037516">
    <property type="entry name" value="Tripartite_DENN"/>
</dbReference>
<dbReference type="Pfam" id="PF02141">
    <property type="entry name" value="DENN"/>
    <property type="match status" value="1"/>
</dbReference>
<feature type="region of interest" description="Disordered" evidence="1">
    <location>
        <begin position="337"/>
        <end position="380"/>
    </location>
</feature>